<comment type="function">
    <text evidence="6">Responsible for synthesis of pseudouridine from uracil.</text>
</comment>
<feature type="domain" description="RNA-binding S4" evidence="7">
    <location>
        <begin position="8"/>
        <end position="66"/>
    </location>
</feature>
<dbReference type="Gene3D" id="3.10.290.10">
    <property type="entry name" value="RNA-binding S4 domain"/>
    <property type="match status" value="1"/>
</dbReference>
<evidence type="ECO:0000256" key="2">
    <source>
        <dbReference type="ARBA" id="ARBA00010876"/>
    </source>
</evidence>
<dbReference type="InterPro" id="IPR006225">
    <property type="entry name" value="PsdUridine_synth_RluC/D"/>
</dbReference>
<name>A0A1H6RL11_9FIRM</name>
<comment type="similarity">
    <text evidence="2 6">Belongs to the pseudouridine synthase RluA family.</text>
</comment>
<evidence type="ECO:0000256" key="6">
    <source>
        <dbReference type="RuleBase" id="RU362028"/>
    </source>
</evidence>
<proteinExistence type="inferred from homology"/>
<accession>A0A1H6RL11</accession>
<dbReference type="SUPFAM" id="SSF55120">
    <property type="entry name" value="Pseudouridine synthase"/>
    <property type="match status" value="1"/>
</dbReference>
<dbReference type="PANTHER" id="PTHR21600">
    <property type="entry name" value="MITOCHONDRIAL RNA PSEUDOURIDINE SYNTHASE"/>
    <property type="match status" value="1"/>
</dbReference>
<dbReference type="PANTHER" id="PTHR21600:SF44">
    <property type="entry name" value="RIBOSOMAL LARGE SUBUNIT PSEUDOURIDINE SYNTHASE D"/>
    <property type="match status" value="1"/>
</dbReference>
<protein>
    <recommendedName>
        <fullName evidence="6">Pseudouridine synthase</fullName>
        <ecNumber evidence="6">5.4.99.-</ecNumber>
    </recommendedName>
</protein>
<keyword evidence="3 6" id="KW-0413">Isomerase</keyword>
<dbReference type="GO" id="GO:0003723">
    <property type="term" value="F:RNA binding"/>
    <property type="evidence" value="ECO:0007669"/>
    <property type="project" value="UniProtKB-KW"/>
</dbReference>
<evidence type="ECO:0000256" key="5">
    <source>
        <dbReference type="PROSITE-ProRule" id="PRU00182"/>
    </source>
</evidence>
<dbReference type="Gene3D" id="3.30.2350.10">
    <property type="entry name" value="Pseudouridine synthase"/>
    <property type="match status" value="1"/>
</dbReference>
<dbReference type="SUPFAM" id="SSF55174">
    <property type="entry name" value="Alpha-L RNA-binding motif"/>
    <property type="match status" value="1"/>
</dbReference>
<evidence type="ECO:0000313" key="9">
    <source>
        <dbReference type="Proteomes" id="UP000183028"/>
    </source>
</evidence>
<evidence type="ECO:0000256" key="4">
    <source>
        <dbReference type="PIRSR" id="PIRSR606225-1"/>
    </source>
</evidence>
<comment type="catalytic activity">
    <reaction evidence="1 6">
        <text>a uridine in RNA = a pseudouridine in RNA</text>
        <dbReference type="Rhea" id="RHEA:48348"/>
        <dbReference type="Rhea" id="RHEA-COMP:12068"/>
        <dbReference type="Rhea" id="RHEA-COMP:12069"/>
        <dbReference type="ChEBI" id="CHEBI:65314"/>
        <dbReference type="ChEBI" id="CHEBI:65315"/>
    </reaction>
</comment>
<sequence length="274" mass="31696">MKIVKEMILMDYLLQNYNRTKAKNLLKYKEVQVNGKIITQYDYVLKIGDDVSISKIAPSLLPFDIIYEDDEIIAINKPSGLLSERTAKESKRTAYMMVKNYVGKKHEHLYLVHRLDQDTSGVLMFVKNKKLYEYLTHHWNDCVTMRSYYGVVEGKMIGRGTIDNYLAESRGQEVYITKKGGQRAITHYEAIASNKHCSLVHVLLDTGRKNQIRVHMASLHHPIMGDKKYGARSNELKRLALHADTFSFIHPFTHQKMTFTTAIPDSFEKVVKKH</sequence>
<keyword evidence="5" id="KW-0694">RNA-binding</keyword>
<dbReference type="OrthoDB" id="9773999at2"/>
<reference evidence="9" key="1">
    <citation type="submission" date="2016-10" db="EMBL/GenBank/DDBJ databases">
        <authorList>
            <person name="Varghese N."/>
        </authorList>
    </citation>
    <scope>NUCLEOTIDE SEQUENCE [LARGE SCALE GENOMIC DNA]</scope>
    <source>
        <strain evidence="9">DSM 20406</strain>
    </source>
</reference>
<evidence type="ECO:0000256" key="1">
    <source>
        <dbReference type="ARBA" id="ARBA00000073"/>
    </source>
</evidence>
<organism evidence="8 9">
    <name type="scientific">Sharpea azabuensis</name>
    <dbReference type="NCBI Taxonomy" id="322505"/>
    <lineage>
        <taxon>Bacteria</taxon>
        <taxon>Bacillati</taxon>
        <taxon>Bacillota</taxon>
        <taxon>Erysipelotrichia</taxon>
        <taxon>Erysipelotrichales</taxon>
        <taxon>Coprobacillaceae</taxon>
        <taxon>Sharpea</taxon>
    </lineage>
</organism>
<dbReference type="InterPro" id="IPR002942">
    <property type="entry name" value="S4_RNA-bd"/>
</dbReference>
<dbReference type="InterPro" id="IPR006145">
    <property type="entry name" value="PsdUridine_synth_RsuA/RluA"/>
</dbReference>
<gene>
    <name evidence="8" type="ORF">SAMN04487834_100759</name>
</gene>
<dbReference type="EC" id="5.4.99.-" evidence="6"/>
<dbReference type="PROSITE" id="PS50889">
    <property type="entry name" value="S4"/>
    <property type="match status" value="1"/>
</dbReference>
<evidence type="ECO:0000259" key="7">
    <source>
        <dbReference type="SMART" id="SM00363"/>
    </source>
</evidence>
<dbReference type="GO" id="GO:0120159">
    <property type="term" value="F:rRNA pseudouridine synthase activity"/>
    <property type="evidence" value="ECO:0007669"/>
    <property type="project" value="UniProtKB-ARBA"/>
</dbReference>
<evidence type="ECO:0000313" key="8">
    <source>
        <dbReference type="EMBL" id="SEI51872.1"/>
    </source>
</evidence>
<feature type="active site" evidence="4">
    <location>
        <position position="116"/>
    </location>
</feature>
<dbReference type="EMBL" id="FNYK01000007">
    <property type="protein sequence ID" value="SEI51872.1"/>
    <property type="molecule type" value="Genomic_DNA"/>
</dbReference>
<dbReference type="SMART" id="SM00363">
    <property type="entry name" value="S4"/>
    <property type="match status" value="1"/>
</dbReference>
<dbReference type="GO" id="GO:0000455">
    <property type="term" value="P:enzyme-directed rRNA pseudouridine synthesis"/>
    <property type="evidence" value="ECO:0007669"/>
    <property type="project" value="TreeGrafter"/>
</dbReference>
<dbReference type="PROSITE" id="PS01129">
    <property type="entry name" value="PSI_RLU"/>
    <property type="match status" value="1"/>
</dbReference>
<dbReference type="RefSeq" id="WP_074731352.1">
    <property type="nucleotide sequence ID" value="NZ_FNYK01000007.1"/>
</dbReference>
<dbReference type="InterPro" id="IPR006224">
    <property type="entry name" value="PsdUridine_synth_RluA-like_CS"/>
</dbReference>
<dbReference type="CDD" id="cd02869">
    <property type="entry name" value="PseudoU_synth_RluA_like"/>
    <property type="match status" value="1"/>
</dbReference>
<keyword evidence="9" id="KW-1185">Reference proteome</keyword>
<dbReference type="STRING" id="322505.SAMN04487836_102126"/>
<dbReference type="InterPro" id="IPR036986">
    <property type="entry name" value="S4_RNA-bd_sf"/>
</dbReference>
<dbReference type="AlphaFoldDB" id="A0A1H6RL11"/>
<dbReference type="InterPro" id="IPR050188">
    <property type="entry name" value="RluA_PseudoU_synthase"/>
</dbReference>
<dbReference type="Pfam" id="PF00849">
    <property type="entry name" value="PseudoU_synth_2"/>
    <property type="match status" value="1"/>
</dbReference>
<dbReference type="Proteomes" id="UP000183028">
    <property type="component" value="Unassembled WGS sequence"/>
</dbReference>
<dbReference type="NCBIfam" id="TIGR00005">
    <property type="entry name" value="rluA_subfam"/>
    <property type="match status" value="1"/>
</dbReference>
<evidence type="ECO:0000256" key="3">
    <source>
        <dbReference type="ARBA" id="ARBA00023235"/>
    </source>
</evidence>
<dbReference type="InterPro" id="IPR020103">
    <property type="entry name" value="PsdUridine_synth_cat_dom_sf"/>
</dbReference>
<dbReference type="CDD" id="cd00165">
    <property type="entry name" value="S4"/>
    <property type="match status" value="1"/>
</dbReference>
<dbReference type="eggNOG" id="COG0564">
    <property type="taxonomic scope" value="Bacteria"/>
</dbReference>